<sequence length="55" mass="5814">MAAQAVAGCRNGSGQEKYLLVVVEGGRVGKFTLTIQFKCLLNPSSIKSSLFPLKG</sequence>
<dbReference type="Proteomes" id="UP000472273">
    <property type="component" value="Unplaced"/>
</dbReference>
<keyword evidence="2" id="KW-1185">Reference proteome</keyword>
<protein>
    <recommendedName>
        <fullName evidence="3">PLAT domain-containing protein</fullName>
    </recommendedName>
</protein>
<accession>A0A670Z7F2</accession>
<dbReference type="Ensembl" id="ENSPTXT00000018306.1">
    <property type="protein sequence ID" value="ENSPTXP00000017773.1"/>
    <property type="gene ID" value="ENSPTXG00000012214.1"/>
</dbReference>
<name>A0A670Z7F2_PSETE</name>
<evidence type="ECO:0000313" key="2">
    <source>
        <dbReference type="Proteomes" id="UP000472273"/>
    </source>
</evidence>
<dbReference type="GeneTree" id="ENSGT01020000232878"/>
<reference evidence="1" key="1">
    <citation type="submission" date="2025-08" db="UniProtKB">
        <authorList>
            <consortium name="Ensembl"/>
        </authorList>
    </citation>
    <scope>IDENTIFICATION</scope>
</reference>
<evidence type="ECO:0008006" key="3">
    <source>
        <dbReference type="Google" id="ProtNLM"/>
    </source>
</evidence>
<dbReference type="AlphaFoldDB" id="A0A670Z7F2"/>
<proteinExistence type="predicted"/>
<evidence type="ECO:0000313" key="1">
    <source>
        <dbReference type="Ensembl" id="ENSPTXP00000017773.1"/>
    </source>
</evidence>
<reference evidence="1" key="2">
    <citation type="submission" date="2025-09" db="UniProtKB">
        <authorList>
            <consortium name="Ensembl"/>
        </authorList>
    </citation>
    <scope>IDENTIFICATION</scope>
</reference>
<organism evidence="1 2">
    <name type="scientific">Pseudonaja textilis</name>
    <name type="common">Eastern brown snake</name>
    <dbReference type="NCBI Taxonomy" id="8673"/>
    <lineage>
        <taxon>Eukaryota</taxon>
        <taxon>Metazoa</taxon>
        <taxon>Chordata</taxon>
        <taxon>Craniata</taxon>
        <taxon>Vertebrata</taxon>
        <taxon>Euteleostomi</taxon>
        <taxon>Lepidosauria</taxon>
        <taxon>Squamata</taxon>
        <taxon>Bifurcata</taxon>
        <taxon>Unidentata</taxon>
        <taxon>Episquamata</taxon>
        <taxon>Toxicofera</taxon>
        <taxon>Serpentes</taxon>
        <taxon>Colubroidea</taxon>
        <taxon>Elapidae</taxon>
        <taxon>Hydrophiinae</taxon>
        <taxon>Pseudonaja</taxon>
    </lineage>
</organism>